<evidence type="ECO:0000313" key="1">
    <source>
        <dbReference type="EMBL" id="CAD6508380.1"/>
    </source>
</evidence>
<dbReference type="PROSITE" id="PS51197">
    <property type="entry name" value="HTH_RRF2_2"/>
    <property type="match status" value="1"/>
</dbReference>
<evidence type="ECO:0000313" key="2">
    <source>
        <dbReference type="Proteomes" id="UP000598032"/>
    </source>
</evidence>
<gene>
    <name evidence="1" type="ORF">LMG28140_00151</name>
</gene>
<dbReference type="PANTHER" id="PTHR33221:SF15">
    <property type="entry name" value="HTH-TYPE TRANSCRIPTIONAL REGULATOR YWGB-RELATED"/>
    <property type="match status" value="1"/>
</dbReference>
<dbReference type="EMBL" id="CAJHCP010000001">
    <property type="protein sequence ID" value="CAD6508380.1"/>
    <property type="molecule type" value="Genomic_DNA"/>
</dbReference>
<comment type="caution">
    <text evidence="1">The sequence shown here is derived from an EMBL/GenBank/DDBJ whole genome shotgun (WGS) entry which is preliminary data.</text>
</comment>
<evidence type="ECO:0008006" key="3">
    <source>
        <dbReference type="Google" id="ProtNLM"/>
    </source>
</evidence>
<organism evidence="1 2">
    <name type="scientific">Paraburkholderia metrosideri</name>
    <dbReference type="NCBI Taxonomy" id="580937"/>
    <lineage>
        <taxon>Bacteria</taxon>
        <taxon>Pseudomonadati</taxon>
        <taxon>Pseudomonadota</taxon>
        <taxon>Betaproteobacteria</taxon>
        <taxon>Burkholderiales</taxon>
        <taxon>Burkholderiaceae</taxon>
        <taxon>Paraburkholderia</taxon>
    </lineage>
</organism>
<dbReference type="InterPro" id="IPR036390">
    <property type="entry name" value="WH_DNA-bd_sf"/>
</dbReference>
<dbReference type="Gene3D" id="1.10.10.10">
    <property type="entry name" value="Winged helix-like DNA-binding domain superfamily/Winged helix DNA-binding domain"/>
    <property type="match status" value="1"/>
</dbReference>
<dbReference type="InterPro" id="IPR036388">
    <property type="entry name" value="WH-like_DNA-bd_sf"/>
</dbReference>
<reference evidence="1 2" key="1">
    <citation type="submission" date="2020-10" db="EMBL/GenBank/DDBJ databases">
        <authorList>
            <person name="Peeters C."/>
        </authorList>
    </citation>
    <scope>NUCLEOTIDE SEQUENCE [LARGE SCALE GENOMIC DNA]</scope>
    <source>
        <strain evidence="1 2">LMG 28140</strain>
    </source>
</reference>
<keyword evidence="2" id="KW-1185">Reference proteome</keyword>
<dbReference type="SUPFAM" id="SSF46785">
    <property type="entry name" value="Winged helix' DNA-binding domain"/>
    <property type="match status" value="1"/>
</dbReference>
<dbReference type="PANTHER" id="PTHR33221">
    <property type="entry name" value="WINGED HELIX-TURN-HELIX TRANSCRIPTIONAL REGULATOR, RRF2 FAMILY"/>
    <property type="match status" value="1"/>
</dbReference>
<sequence length="176" mass="18862">MLLQGDRFDSRIKCNYHGYTLSPGGFAVNTSSRFAFAVHVLALLSLQEGVPLSSDMIAGSVNTNPVLIRRLLAMLAEAGLTTSQLGAGGGALLAKTPEQITLLDVYRAVDDAQLFALHREEPNPACMVGRNIQGVLRGIIGDAQQAMEASLGARTLADATADVVRSEKQRERKRRA</sequence>
<dbReference type="Pfam" id="PF02082">
    <property type="entry name" value="Rrf2"/>
    <property type="match status" value="1"/>
</dbReference>
<protein>
    <recommendedName>
        <fullName evidence="3">Transcriptional regulator, BadM/Rrf2 family</fullName>
    </recommendedName>
</protein>
<name>A0ABN7HCM8_9BURK</name>
<proteinExistence type="predicted"/>
<dbReference type="InterPro" id="IPR000944">
    <property type="entry name" value="Tscrpt_reg_Rrf2"/>
</dbReference>
<accession>A0ABN7HCM8</accession>
<dbReference type="Proteomes" id="UP000598032">
    <property type="component" value="Unassembled WGS sequence"/>
</dbReference>